<name>A0AAW0GAF4_9APHY</name>
<evidence type="ECO:0000259" key="1">
    <source>
        <dbReference type="PROSITE" id="PS51186"/>
    </source>
</evidence>
<dbReference type="EMBL" id="JASBNA010000007">
    <property type="protein sequence ID" value="KAK7690351.1"/>
    <property type="molecule type" value="Genomic_DNA"/>
</dbReference>
<keyword evidence="3" id="KW-1185">Reference proteome</keyword>
<accession>A0AAW0GAF4</accession>
<proteinExistence type="predicted"/>
<organism evidence="2 3">
    <name type="scientific">Cerrena zonata</name>
    <dbReference type="NCBI Taxonomy" id="2478898"/>
    <lineage>
        <taxon>Eukaryota</taxon>
        <taxon>Fungi</taxon>
        <taxon>Dikarya</taxon>
        <taxon>Basidiomycota</taxon>
        <taxon>Agaricomycotina</taxon>
        <taxon>Agaricomycetes</taxon>
        <taxon>Polyporales</taxon>
        <taxon>Cerrenaceae</taxon>
        <taxon>Cerrena</taxon>
    </lineage>
</organism>
<dbReference type="PANTHER" id="PTHR43415">
    <property type="entry name" value="SPERMIDINE N(1)-ACETYLTRANSFERASE"/>
    <property type="match status" value="1"/>
</dbReference>
<dbReference type="Proteomes" id="UP001385951">
    <property type="component" value="Unassembled WGS sequence"/>
</dbReference>
<dbReference type="PROSITE" id="PS51186">
    <property type="entry name" value="GNAT"/>
    <property type="match status" value="1"/>
</dbReference>
<evidence type="ECO:0000313" key="3">
    <source>
        <dbReference type="Proteomes" id="UP001385951"/>
    </source>
</evidence>
<dbReference type="InterPro" id="IPR000182">
    <property type="entry name" value="GNAT_dom"/>
</dbReference>
<sequence>MFLTKRLLLRPYKESDLDSMVDSLSDYETQLLASPGFHVPQGPKTKDWFRDKLDNVALFHIVIEEKATGDYVGWLYMVAKETKNRDAVFAIVLSSTHQNKGYGKEIMDFVVDYAFKNLALHRLSLSVFGNNPRAREVYLKAGFKEEARIRKGLWIDGE</sequence>
<protein>
    <recommendedName>
        <fullName evidence="1">N-acetyltransferase domain-containing protein</fullName>
    </recommendedName>
</protein>
<dbReference type="PANTHER" id="PTHR43415:SF3">
    <property type="entry name" value="GNAT-FAMILY ACETYLTRANSFERASE"/>
    <property type="match status" value="1"/>
</dbReference>
<dbReference type="Pfam" id="PF13302">
    <property type="entry name" value="Acetyltransf_3"/>
    <property type="match status" value="1"/>
</dbReference>
<dbReference type="CDD" id="cd04301">
    <property type="entry name" value="NAT_SF"/>
    <property type="match status" value="1"/>
</dbReference>
<dbReference type="Gene3D" id="3.40.630.30">
    <property type="match status" value="1"/>
</dbReference>
<dbReference type="AlphaFoldDB" id="A0AAW0GAF4"/>
<dbReference type="SUPFAM" id="SSF55729">
    <property type="entry name" value="Acyl-CoA N-acyltransferases (Nat)"/>
    <property type="match status" value="1"/>
</dbReference>
<feature type="domain" description="N-acetyltransferase" evidence="1">
    <location>
        <begin position="7"/>
        <end position="158"/>
    </location>
</feature>
<gene>
    <name evidence="2" type="ORF">QCA50_007008</name>
</gene>
<evidence type="ECO:0000313" key="2">
    <source>
        <dbReference type="EMBL" id="KAK7690351.1"/>
    </source>
</evidence>
<comment type="caution">
    <text evidence="2">The sequence shown here is derived from an EMBL/GenBank/DDBJ whole genome shotgun (WGS) entry which is preliminary data.</text>
</comment>
<reference evidence="2 3" key="1">
    <citation type="submission" date="2022-09" db="EMBL/GenBank/DDBJ databases">
        <authorList>
            <person name="Palmer J.M."/>
        </authorList>
    </citation>
    <scope>NUCLEOTIDE SEQUENCE [LARGE SCALE GENOMIC DNA]</scope>
    <source>
        <strain evidence="2 3">DSM 7382</strain>
    </source>
</reference>
<dbReference type="InterPro" id="IPR016181">
    <property type="entry name" value="Acyl_CoA_acyltransferase"/>
</dbReference>
<dbReference type="GO" id="GO:0016747">
    <property type="term" value="F:acyltransferase activity, transferring groups other than amino-acyl groups"/>
    <property type="evidence" value="ECO:0007669"/>
    <property type="project" value="InterPro"/>
</dbReference>